<reference evidence="5" key="1">
    <citation type="journal article" date="2017" name="bioRxiv">
        <title>Comparative analysis of the genomes of Stylophora pistillata and Acropora digitifera provides evidence for extensive differences between species of corals.</title>
        <authorList>
            <person name="Voolstra C.R."/>
            <person name="Li Y."/>
            <person name="Liew Y.J."/>
            <person name="Baumgarten S."/>
            <person name="Zoccola D."/>
            <person name="Flot J.-F."/>
            <person name="Tambutte S."/>
            <person name="Allemand D."/>
            <person name="Aranda M."/>
        </authorList>
    </citation>
    <scope>NUCLEOTIDE SEQUENCE [LARGE SCALE GENOMIC DNA]</scope>
</reference>
<comment type="caution">
    <text evidence="4">The sequence shown here is derived from an EMBL/GenBank/DDBJ whole genome shotgun (WGS) entry which is preliminary data.</text>
</comment>
<dbReference type="PIRSF" id="PIRSF037037">
    <property type="entry name" value="Kelch-like_protein_gigaxonin"/>
    <property type="match status" value="1"/>
</dbReference>
<dbReference type="CDD" id="cd18186">
    <property type="entry name" value="BTB_POZ_ZBTB_KLHL-like"/>
    <property type="match status" value="1"/>
</dbReference>
<dbReference type="Pfam" id="PF01344">
    <property type="entry name" value="Kelch_1"/>
    <property type="match status" value="1"/>
</dbReference>
<evidence type="ECO:0000313" key="4">
    <source>
        <dbReference type="EMBL" id="PFX34128.1"/>
    </source>
</evidence>
<accession>A0A2B4T006</accession>
<dbReference type="OrthoDB" id="6678352at2759"/>
<dbReference type="PANTHER" id="PTHR24412:SF497">
    <property type="entry name" value="KELCH-LIKE PROTEIN 18"/>
    <property type="match status" value="1"/>
</dbReference>
<dbReference type="InterPro" id="IPR006652">
    <property type="entry name" value="Kelch_1"/>
</dbReference>
<dbReference type="InterPro" id="IPR000210">
    <property type="entry name" value="BTB/POZ_dom"/>
</dbReference>
<dbReference type="Proteomes" id="UP000225706">
    <property type="component" value="Unassembled WGS sequence"/>
</dbReference>
<dbReference type="Gene3D" id="3.30.710.10">
    <property type="entry name" value="Potassium Channel Kv1.1, Chain A"/>
    <property type="match status" value="1"/>
</dbReference>
<name>A0A2B4T006_STYPI</name>
<dbReference type="SMART" id="SM00225">
    <property type="entry name" value="BTB"/>
    <property type="match status" value="1"/>
</dbReference>
<protein>
    <submittedName>
        <fullName evidence="4">Kelch-like protein 20</fullName>
    </submittedName>
</protein>
<dbReference type="InterPro" id="IPR017096">
    <property type="entry name" value="BTB-kelch_protein"/>
</dbReference>
<dbReference type="InterPro" id="IPR011705">
    <property type="entry name" value="BACK"/>
</dbReference>
<dbReference type="InterPro" id="IPR015915">
    <property type="entry name" value="Kelch-typ_b-propeller"/>
</dbReference>
<dbReference type="SUPFAM" id="SSF54695">
    <property type="entry name" value="POZ domain"/>
    <property type="match status" value="1"/>
</dbReference>
<dbReference type="InterPro" id="IPR011043">
    <property type="entry name" value="Gal_Oxase/kelch_b-propeller"/>
</dbReference>
<feature type="domain" description="BTB" evidence="3">
    <location>
        <begin position="59"/>
        <end position="126"/>
    </location>
</feature>
<dbReference type="Pfam" id="PF24681">
    <property type="entry name" value="Kelch_KLHDC2_KLHL20_DRC7"/>
    <property type="match status" value="1"/>
</dbReference>
<dbReference type="AlphaFoldDB" id="A0A2B4T006"/>
<dbReference type="FunFam" id="1.25.40.420:FF:000001">
    <property type="entry name" value="Kelch-like family member 12"/>
    <property type="match status" value="1"/>
</dbReference>
<dbReference type="Gene3D" id="2.120.10.80">
    <property type="entry name" value="Kelch-type beta propeller"/>
    <property type="match status" value="1"/>
</dbReference>
<dbReference type="PROSITE" id="PS50097">
    <property type="entry name" value="BTB"/>
    <property type="match status" value="1"/>
</dbReference>
<dbReference type="InterPro" id="IPR011333">
    <property type="entry name" value="SKP1/BTB/POZ_sf"/>
</dbReference>
<evidence type="ECO:0000259" key="3">
    <source>
        <dbReference type="PROSITE" id="PS50097"/>
    </source>
</evidence>
<dbReference type="SMART" id="SM00612">
    <property type="entry name" value="Kelch"/>
    <property type="match status" value="6"/>
</dbReference>
<gene>
    <name evidence="4" type="primary">klhl20</name>
    <name evidence="4" type="ORF">AWC38_SpisGene1018</name>
</gene>
<keyword evidence="2" id="KW-0677">Repeat</keyword>
<dbReference type="SMART" id="SM00875">
    <property type="entry name" value="BACK"/>
    <property type="match status" value="1"/>
</dbReference>
<dbReference type="Gene3D" id="1.25.40.420">
    <property type="match status" value="1"/>
</dbReference>
<dbReference type="Pfam" id="PF00651">
    <property type="entry name" value="BTB"/>
    <property type="match status" value="1"/>
</dbReference>
<proteinExistence type="predicted"/>
<keyword evidence="5" id="KW-1185">Reference proteome</keyword>
<evidence type="ECO:0000256" key="1">
    <source>
        <dbReference type="ARBA" id="ARBA00022441"/>
    </source>
</evidence>
<sequence length="605" mass="67236">MKERIEKTGGYNAGKLSERSPWRTRETALELKLGLPTLWSPPCIDFPAKQKERKEGTLCDVTLSAQGKSFPAHRNVLSANSEFFKALFANEMRENVENTVHMEEFEPLVMEQLLDYMYGGGIAITRENALDLAIGADFLFLTELKGKACEYLISNLNSENCLFLLYMAEKYNVRGLRDSAQKHILENYVAVSASEGFAALSIEQLLAIVSSDDLVAREENIFESVITWTKQDLETRKKLFPTLFSCIRLIYMARCYLINEVQEDDLVKNDESCLRLITAAKEFFSTPKGAVQNSDHASVRPRACQTAILLVGGWEEDCDITASSKVYMQSIKQIFEVSAMSTPRKNHGVAVHEGLVYVVGGTTKNGNVTRSAELYDPRTNTWSSLFSLRKEVAGVGVAMLGDYLYAVGGHDSKGMPQSIVQRYSAKFNKWECVASMNASRTRHCVVGSSYVYAFGGYSSDEEIPLKSAEYYNHLSDSWVDIAPMNQCRSDACAVCMGSKIYVIGGEDILGSPIKLTSCEMYDPKTNRWTNIAAVQHPRSHAGAVVVKDKVFVLGGVGKNNRELRSVECYDTDQQQWQEVASLQAGLEGFGCCVITVPGELMPVLI</sequence>
<dbReference type="EMBL" id="LSMT01000006">
    <property type="protein sequence ID" value="PFX34128.1"/>
    <property type="molecule type" value="Genomic_DNA"/>
</dbReference>
<evidence type="ECO:0000313" key="5">
    <source>
        <dbReference type="Proteomes" id="UP000225706"/>
    </source>
</evidence>
<dbReference type="Pfam" id="PF07707">
    <property type="entry name" value="BACK"/>
    <property type="match status" value="1"/>
</dbReference>
<keyword evidence="1" id="KW-0880">Kelch repeat</keyword>
<organism evidence="4 5">
    <name type="scientific">Stylophora pistillata</name>
    <name type="common">Smooth cauliflower coral</name>
    <dbReference type="NCBI Taxonomy" id="50429"/>
    <lineage>
        <taxon>Eukaryota</taxon>
        <taxon>Metazoa</taxon>
        <taxon>Cnidaria</taxon>
        <taxon>Anthozoa</taxon>
        <taxon>Hexacorallia</taxon>
        <taxon>Scleractinia</taxon>
        <taxon>Astrocoeniina</taxon>
        <taxon>Pocilloporidae</taxon>
        <taxon>Stylophora</taxon>
    </lineage>
</organism>
<evidence type="ECO:0000256" key="2">
    <source>
        <dbReference type="ARBA" id="ARBA00022737"/>
    </source>
</evidence>
<dbReference type="SUPFAM" id="SSF50965">
    <property type="entry name" value="Galactose oxidase, central domain"/>
    <property type="match status" value="1"/>
</dbReference>
<dbReference type="PANTHER" id="PTHR24412">
    <property type="entry name" value="KELCH PROTEIN"/>
    <property type="match status" value="1"/>
</dbReference>